<sequence>MPHTLTALDGTGLPREQSSFTTFQTAFNSQAWNHTCFKMLGNTITYWSGRALPRIQ</sequence>
<dbReference type="AlphaFoldDB" id="A0A6B9XV64"/>
<organism evidence="1">
    <name type="scientific">Picea sitchensis</name>
    <name type="common">Sitka spruce</name>
    <name type="synonym">Pinus sitchensis</name>
    <dbReference type="NCBI Taxonomy" id="3332"/>
    <lineage>
        <taxon>Eukaryota</taxon>
        <taxon>Viridiplantae</taxon>
        <taxon>Streptophyta</taxon>
        <taxon>Embryophyta</taxon>
        <taxon>Tracheophyta</taxon>
        <taxon>Spermatophyta</taxon>
        <taxon>Pinopsida</taxon>
        <taxon>Pinidae</taxon>
        <taxon>Conifers I</taxon>
        <taxon>Pinales</taxon>
        <taxon>Pinaceae</taxon>
        <taxon>Picea</taxon>
    </lineage>
</organism>
<evidence type="ECO:0000313" key="1">
    <source>
        <dbReference type="EMBL" id="QHR92826.1"/>
    </source>
</evidence>
<protein>
    <submittedName>
        <fullName evidence="1">Uncharacterized protein</fullName>
    </submittedName>
</protein>
<gene>
    <name evidence="1" type="primary">orf06928</name>
    <name evidence="1" type="ORF">Q903MT_gene6874</name>
</gene>
<name>A0A6B9XV64_PICSI</name>
<dbReference type="EMBL" id="MK697706">
    <property type="protein sequence ID" value="QHR92826.1"/>
    <property type="molecule type" value="Genomic_DNA"/>
</dbReference>
<keyword evidence="1" id="KW-0496">Mitochondrion</keyword>
<accession>A0A6B9XV64</accession>
<geneLocation type="mitochondrion" evidence="1"/>
<proteinExistence type="predicted"/>
<reference evidence="1" key="1">
    <citation type="submission" date="2019-03" db="EMBL/GenBank/DDBJ databases">
        <title>Largest Complete Mitochondrial Genome of a Gymnosperm, Sitka Spruce (Picea sitchensis), Indicates Complex Physical Structure.</title>
        <authorList>
            <person name="Jackman S.D."/>
            <person name="Coombe L."/>
            <person name="Warren R."/>
            <person name="Kirk H."/>
            <person name="Trinh E."/>
            <person name="McLeod T."/>
            <person name="Pleasance S."/>
            <person name="Pandoh P."/>
            <person name="Zhao Y."/>
            <person name="Coope R."/>
            <person name="Bousquet J."/>
            <person name="Bohlmann J.C."/>
            <person name="Jones S.J.M."/>
            <person name="Birol I."/>
        </authorList>
    </citation>
    <scope>NUCLEOTIDE SEQUENCE</scope>
    <source>
        <strain evidence="1">Q903</strain>
    </source>
</reference>